<proteinExistence type="predicted"/>
<keyword evidence="2" id="KW-1185">Reference proteome</keyword>
<dbReference type="Proteomes" id="UP000033647">
    <property type="component" value="Unassembled WGS sequence"/>
</dbReference>
<name>A0A0F4GNV8_9PEZI</name>
<sequence>MSRGVNGIKGGFVSIPSAFKGVPEGSKHVFKLELVPKLVETRNLGKVDISTNVDIISHRVLFDFAEFDVDDVDYDRLGRDCDLLKEAFRSRRKELNTAMKAVSNTGSTPEEIRDIAKMLDEAGLSERAFLENDGGILPLLAIGAALLLSGCVDIKINEK</sequence>
<protein>
    <submittedName>
        <fullName evidence="1">Uncharacterized protein</fullName>
    </submittedName>
</protein>
<reference evidence="1 2" key="1">
    <citation type="submission" date="2015-03" db="EMBL/GenBank/DDBJ databases">
        <title>RNA-seq based gene annotation and comparative genomics of four Zymoseptoria species reveal species-specific pathogenicity related genes and transposable element activity.</title>
        <authorList>
            <person name="Grandaubert J."/>
            <person name="Bhattacharyya A."/>
            <person name="Stukenbrock E.H."/>
        </authorList>
    </citation>
    <scope>NUCLEOTIDE SEQUENCE [LARGE SCALE GENOMIC DNA]</scope>
    <source>
        <strain evidence="1 2">Zb18110</strain>
    </source>
</reference>
<dbReference type="AlphaFoldDB" id="A0A0F4GNV8"/>
<organism evidence="1 2">
    <name type="scientific">Zymoseptoria brevis</name>
    <dbReference type="NCBI Taxonomy" id="1047168"/>
    <lineage>
        <taxon>Eukaryota</taxon>
        <taxon>Fungi</taxon>
        <taxon>Dikarya</taxon>
        <taxon>Ascomycota</taxon>
        <taxon>Pezizomycotina</taxon>
        <taxon>Dothideomycetes</taxon>
        <taxon>Dothideomycetidae</taxon>
        <taxon>Mycosphaerellales</taxon>
        <taxon>Mycosphaerellaceae</taxon>
        <taxon>Zymoseptoria</taxon>
    </lineage>
</organism>
<evidence type="ECO:0000313" key="2">
    <source>
        <dbReference type="Proteomes" id="UP000033647"/>
    </source>
</evidence>
<gene>
    <name evidence="1" type="ORF">TI39_contig373g00012</name>
</gene>
<evidence type="ECO:0000313" key="1">
    <source>
        <dbReference type="EMBL" id="KJX99104.1"/>
    </source>
</evidence>
<accession>A0A0F4GNV8</accession>
<comment type="caution">
    <text evidence="1">The sequence shown here is derived from an EMBL/GenBank/DDBJ whole genome shotgun (WGS) entry which is preliminary data.</text>
</comment>
<dbReference type="EMBL" id="LAFY01000365">
    <property type="protein sequence ID" value="KJX99104.1"/>
    <property type="molecule type" value="Genomic_DNA"/>
</dbReference>